<evidence type="ECO:0000256" key="2">
    <source>
        <dbReference type="ARBA" id="ARBA00022448"/>
    </source>
</evidence>
<sequence length="372" mass="39670">MHDRATTTPTRAIAIALLLVMLMTACSSSDADSDAADTGADETAEATDAADASGPDDAAAGTEECETGIETRFAHHLGDTVIGHEAFVAMGEEIEAETDGRITMEVFPAGQLGGIAEWAGLLRDGVIEFAWTDASTLGAVVPDVAAPNLPFLFENEEEFHQIMDGPIGEDINALIREEAGIEILGWSSVGALIPFFGGVEAATTPEDLQGLAIRVPEAPVSVEAWRLLGAEPVAMPLGDAYTALQTGAINAYWLPYWATRATSMYEVSDAMSELPVAYANLAIAVDPNFLSGLCEADQQAIRTAASNAETANREGWPAADVTDREYLIEQGIEVAEVEDVDAFRQLVLPQWEEFEANATTDLFTRMRAELGR</sequence>
<dbReference type="RefSeq" id="WP_164709771.1">
    <property type="nucleotide sequence ID" value="NZ_CP031165.1"/>
</dbReference>
<evidence type="ECO:0000313" key="6">
    <source>
        <dbReference type="EMBL" id="AXV04957.1"/>
    </source>
</evidence>
<name>A0A346XRW0_9ACTN</name>
<dbReference type="GO" id="GO:0055085">
    <property type="term" value="P:transmembrane transport"/>
    <property type="evidence" value="ECO:0007669"/>
    <property type="project" value="InterPro"/>
</dbReference>
<evidence type="ECO:0000313" key="7">
    <source>
        <dbReference type="Proteomes" id="UP000264006"/>
    </source>
</evidence>
<accession>A0A346XRW0</accession>
<gene>
    <name evidence="6" type="ORF">DVS28_a0250</name>
</gene>
<dbReference type="EMBL" id="CP031165">
    <property type="protein sequence ID" value="AXV04957.1"/>
    <property type="molecule type" value="Genomic_DNA"/>
</dbReference>
<feature type="compositionally biased region" description="Acidic residues" evidence="4">
    <location>
        <begin position="31"/>
        <end position="45"/>
    </location>
</feature>
<proteinExistence type="inferred from homology"/>
<feature type="signal peptide" evidence="5">
    <location>
        <begin position="1"/>
        <end position="31"/>
    </location>
</feature>
<evidence type="ECO:0000256" key="5">
    <source>
        <dbReference type="SAM" id="SignalP"/>
    </source>
</evidence>
<dbReference type="InterPro" id="IPR018389">
    <property type="entry name" value="DctP_fam"/>
</dbReference>
<feature type="compositionally biased region" description="Low complexity" evidence="4">
    <location>
        <begin position="46"/>
        <end position="60"/>
    </location>
</feature>
<protein>
    <submittedName>
        <fullName evidence="6">TRAP-type C4-dicarboxylate transport system, periplasmic component</fullName>
    </submittedName>
</protein>
<dbReference type="PANTHER" id="PTHR33376">
    <property type="match status" value="1"/>
</dbReference>
<dbReference type="PANTHER" id="PTHR33376:SF7">
    <property type="entry name" value="C4-DICARBOXYLATE-BINDING PROTEIN DCTB"/>
    <property type="match status" value="1"/>
</dbReference>
<dbReference type="Pfam" id="PF03480">
    <property type="entry name" value="DctP"/>
    <property type="match status" value="1"/>
</dbReference>
<dbReference type="Gene3D" id="3.40.190.170">
    <property type="entry name" value="Bacterial extracellular solute-binding protein, family 7"/>
    <property type="match status" value="1"/>
</dbReference>
<keyword evidence="3 5" id="KW-0732">Signal</keyword>
<dbReference type="InterPro" id="IPR038404">
    <property type="entry name" value="TRAP_DctP_sf"/>
</dbReference>
<dbReference type="KEGG" id="euz:DVS28_a0250"/>
<evidence type="ECO:0000256" key="4">
    <source>
        <dbReference type="SAM" id="MobiDB-lite"/>
    </source>
</evidence>
<dbReference type="NCBIfam" id="NF037995">
    <property type="entry name" value="TRAP_S1"/>
    <property type="match status" value="1"/>
</dbReference>
<dbReference type="AlphaFoldDB" id="A0A346XRW0"/>
<evidence type="ECO:0000256" key="1">
    <source>
        <dbReference type="ARBA" id="ARBA00009023"/>
    </source>
</evidence>
<keyword evidence="7" id="KW-1185">Reference proteome</keyword>
<feature type="chain" id="PRO_5038742090" evidence="5">
    <location>
        <begin position="32"/>
        <end position="372"/>
    </location>
</feature>
<dbReference type="CDD" id="cd13603">
    <property type="entry name" value="PBP2_TRAP_Siap_TeaA_like"/>
    <property type="match status" value="1"/>
</dbReference>
<dbReference type="Proteomes" id="UP000264006">
    <property type="component" value="Chromosome"/>
</dbReference>
<comment type="similarity">
    <text evidence="1">Belongs to the bacterial solute-binding protein 7 family.</text>
</comment>
<evidence type="ECO:0000256" key="3">
    <source>
        <dbReference type="ARBA" id="ARBA00022729"/>
    </source>
</evidence>
<feature type="region of interest" description="Disordered" evidence="4">
    <location>
        <begin position="31"/>
        <end position="64"/>
    </location>
</feature>
<keyword evidence="2" id="KW-0813">Transport</keyword>
<dbReference type="PROSITE" id="PS51257">
    <property type="entry name" value="PROKAR_LIPOPROTEIN"/>
    <property type="match status" value="1"/>
</dbReference>
<organism evidence="6 7">
    <name type="scientific">Euzebya pacifica</name>
    <dbReference type="NCBI Taxonomy" id="1608957"/>
    <lineage>
        <taxon>Bacteria</taxon>
        <taxon>Bacillati</taxon>
        <taxon>Actinomycetota</taxon>
        <taxon>Nitriliruptoria</taxon>
        <taxon>Euzebyales</taxon>
    </lineage>
</organism>
<reference evidence="6 7" key="1">
    <citation type="submission" date="2018-09" db="EMBL/GenBank/DDBJ databases">
        <title>Complete genome sequence of Euzebya sp. DY32-46 isolated from seawater of Pacific Ocean.</title>
        <authorList>
            <person name="Xu L."/>
            <person name="Wu Y.-H."/>
            <person name="Xu X.-W."/>
        </authorList>
    </citation>
    <scope>NUCLEOTIDE SEQUENCE [LARGE SCALE GENOMIC DNA]</scope>
    <source>
        <strain evidence="6 7">DY32-46</strain>
    </source>
</reference>